<dbReference type="SUPFAM" id="SSF102114">
    <property type="entry name" value="Radical SAM enzymes"/>
    <property type="match status" value="1"/>
</dbReference>
<organism evidence="1 2">
    <name type="scientific">Musicola paradisiaca (strain Ech703)</name>
    <name type="common">Dickeya paradisiaca</name>
    <name type="synonym">Dickeya dadantii</name>
    <dbReference type="NCBI Taxonomy" id="579405"/>
    <lineage>
        <taxon>Bacteria</taxon>
        <taxon>Pseudomonadati</taxon>
        <taxon>Pseudomonadota</taxon>
        <taxon>Gammaproteobacteria</taxon>
        <taxon>Enterobacterales</taxon>
        <taxon>Pectobacteriaceae</taxon>
        <taxon>Musicola</taxon>
    </lineage>
</organism>
<sequence length="380" mass="43282">MKSTVLKLKILSEGVNYDSEFLHEYNRKGSFIPKRRAYGTGDSSLDFAEKNTPQEIFLNDRTIIACNYNKNSKYRIFFDFDKNEFFISIDGHLQEITFPDKPDIYGILLKDGSRVEEYATVYGNSTLGFFSPGHCYYFNSDRECKFCSLGEARNSVSDHKTSIRPEKAMEVMDLLELHNIARIKRILVNGGTTRNYDVGFEMHKELLLKLKPHCLRNNINSHLISLPPMNLEKINGIKNYVNSWAISIEIFNPKKFSEICPGKSEDYGRDKLLDAYSAAVLELGKGNVYAGFVAGLEPLDDLIQGINFFAEMGVVPAVAVFHPDHGSKYANYPRPSFDYIYSVCLEMSHLYKKYGFKPFIEGSGRNSLDTEAFKGELINE</sequence>
<keyword evidence="2" id="KW-1185">Reference proteome</keyword>
<dbReference type="KEGG" id="dda:Dd703_0963"/>
<dbReference type="NCBIfam" id="NF045502">
    <property type="entry name" value="variant_rSAM"/>
    <property type="match status" value="1"/>
</dbReference>
<evidence type="ECO:0000313" key="2">
    <source>
        <dbReference type="Proteomes" id="UP000002734"/>
    </source>
</evidence>
<dbReference type="AlphaFoldDB" id="C6CBI5"/>
<gene>
    <name evidence="1" type="ordered locus">Dd703_0963</name>
</gene>
<protein>
    <recommendedName>
        <fullName evidence="3">Biotin synthase</fullName>
    </recommendedName>
</protein>
<dbReference type="InterPro" id="IPR013785">
    <property type="entry name" value="Aldolase_TIM"/>
</dbReference>
<dbReference type="Gene3D" id="3.20.20.70">
    <property type="entry name" value="Aldolase class I"/>
    <property type="match status" value="1"/>
</dbReference>
<dbReference type="EMBL" id="CP001654">
    <property type="protein sequence ID" value="ACS84770.1"/>
    <property type="molecule type" value="Genomic_DNA"/>
</dbReference>
<name>C6CBI5_MUSP7</name>
<evidence type="ECO:0000313" key="1">
    <source>
        <dbReference type="EMBL" id="ACS84770.1"/>
    </source>
</evidence>
<dbReference type="HOGENOM" id="CLU_727109_0_0_6"/>
<dbReference type="InterPro" id="IPR058240">
    <property type="entry name" value="rSAM_sf"/>
</dbReference>
<evidence type="ECO:0008006" key="3">
    <source>
        <dbReference type="Google" id="ProtNLM"/>
    </source>
</evidence>
<proteinExistence type="predicted"/>
<dbReference type="STRING" id="579405.Dd703_0963"/>
<dbReference type="Proteomes" id="UP000002734">
    <property type="component" value="Chromosome"/>
</dbReference>
<accession>C6CBI5</accession>
<reference evidence="1" key="1">
    <citation type="submission" date="2009-06" db="EMBL/GenBank/DDBJ databases">
        <title>Complete sequence of Dickeya dadantii Ech703.</title>
        <authorList>
            <consortium name="US DOE Joint Genome Institute"/>
            <person name="Lucas S."/>
            <person name="Copeland A."/>
            <person name="Lapidus A."/>
            <person name="Glavina del Rio T."/>
            <person name="Dalin E."/>
            <person name="Tice H."/>
            <person name="Bruce D."/>
            <person name="Goodwin L."/>
            <person name="Pitluck S."/>
            <person name="Chertkov O."/>
            <person name="Brettin T."/>
            <person name="Detter J.C."/>
            <person name="Han C."/>
            <person name="Larimer F."/>
            <person name="Land M."/>
            <person name="Hauser L."/>
            <person name="Kyrpides N."/>
            <person name="Mikhailova N."/>
            <person name="Balakrishnan V."/>
            <person name="Glasner J."/>
            <person name="Perna N.T."/>
        </authorList>
    </citation>
    <scope>NUCLEOTIDE SEQUENCE [LARGE SCALE GENOMIC DNA]</scope>
    <source>
        <strain evidence="1">Ech703</strain>
    </source>
</reference>
<dbReference type="eggNOG" id="COG2516">
    <property type="taxonomic scope" value="Bacteria"/>
</dbReference>
<dbReference type="RefSeq" id="WP_012764588.1">
    <property type="nucleotide sequence ID" value="NC_012880.1"/>
</dbReference>